<gene>
    <name evidence="1" type="ORF">FLAPXU55_01685</name>
</gene>
<dbReference type="RefSeq" id="WP_053470035.1">
    <property type="nucleotide sequence ID" value="NZ_CAIJDE010000034.1"/>
</dbReference>
<organism evidence="1 2">
    <name type="scientific">Flavobacterium panici</name>
    <dbReference type="NCBI Taxonomy" id="2654843"/>
    <lineage>
        <taxon>Bacteria</taxon>
        <taxon>Pseudomonadati</taxon>
        <taxon>Bacteroidota</taxon>
        <taxon>Flavobacteriia</taxon>
        <taxon>Flavobacteriales</taxon>
        <taxon>Flavobacteriaceae</taxon>
        <taxon>Flavobacterium</taxon>
    </lineage>
</organism>
<evidence type="ECO:0000313" key="1">
    <source>
        <dbReference type="EMBL" id="CAC9973992.1"/>
    </source>
</evidence>
<proteinExistence type="predicted"/>
<dbReference type="EMBL" id="CAIJDE010000034">
    <property type="protein sequence ID" value="CAC9973992.1"/>
    <property type="molecule type" value="Genomic_DNA"/>
</dbReference>
<keyword evidence="2" id="KW-1185">Reference proteome</keyword>
<evidence type="ECO:0000313" key="2">
    <source>
        <dbReference type="Proteomes" id="UP000533639"/>
    </source>
</evidence>
<name>A0A9N8J2C9_9FLAO</name>
<dbReference type="AlphaFoldDB" id="A0A9N8J2C9"/>
<reference evidence="1 2" key="1">
    <citation type="submission" date="2020-06" db="EMBL/GenBank/DDBJ databases">
        <authorList>
            <person name="Criscuolo A."/>
        </authorList>
    </citation>
    <scope>NUCLEOTIDE SEQUENCE [LARGE SCALE GENOMIC DNA]</scope>
    <source>
        <strain evidence="1">PXU-55</strain>
    </source>
</reference>
<dbReference type="Proteomes" id="UP000533639">
    <property type="component" value="Unassembled WGS sequence"/>
</dbReference>
<sequence>METTEYFVIQNTKINTVDFRFLDPESLTYPVPPLVSARLFVQHGVRKLKINATLYINSKDSQNPSVGIFTENDGLIEIYFDYDYDDKSPETYDVWYVEIEYTSDTVQNVTKIISYLRDLDPETSRGTSTVIP</sequence>
<accession>A0A9N8J2C9</accession>
<protein>
    <submittedName>
        <fullName evidence="1">Uncharacterized protein</fullName>
    </submittedName>
</protein>
<comment type="caution">
    <text evidence="1">The sequence shown here is derived from an EMBL/GenBank/DDBJ whole genome shotgun (WGS) entry which is preliminary data.</text>
</comment>